<evidence type="ECO:0000256" key="3">
    <source>
        <dbReference type="ARBA" id="ARBA00003272"/>
    </source>
</evidence>
<dbReference type="PIRSF" id="PIRSF001382">
    <property type="entry name" value="TrpG-trpC-trpF"/>
    <property type="match status" value="1"/>
</dbReference>
<evidence type="ECO:0000256" key="10">
    <source>
        <dbReference type="ARBA" id="ARBA00022962"/>
    </source>
</evidence>
<dbReference type="CDD" id="cd01743">
    <property type="entry name" value="GATase1_Anthranilate_Synthase"/>
    <property type="match status" value="1"/>
</dbReference>
<dbReference type="EC" id="5.3.1.24" evidence="16"/>
<dbReference type="GO" id="GO:0000162">
    <property type="term" value="P:L-tryptophan biosynthetic process"/>
    <property type="evidence" value="ECO:0007669"/>
    <property type="project" value="UniProtKB-UniRule"/>
</dbReference>
<dbReference type="GO" id="GO:0004049">
    <property type="term" value="F:anthranilate synthase activity"/>
    <property type="evidence" value="ECO:0007669"/>
    <property type="project" value="UniProtKB-UniRule"/>
</dbReference>
<evidence type="ECO:0000256" key="2">
    <source>
        <dbReference type="ARBA" id="ARBA00001633"/>
    </source>
</evidence>
<dbReference type="EC" id="4.1.3.27" evidence="16"/>
<dbReference type="InterPro" id="IPR017926">
    <property type="entry name" value="GATASE"/>
</dbReference>
<evidence type="ECO:0000256" key="8">
    <source>
        <dbReference type="ARBA" id="ARBA00022793"/>
    </source>
</evidence>
<dbReference type="FunFam" id="3.20.20.70:FF:000136">
    <property type="entry name" value="Multifunctional tryptophan biosynthesis protein"/>
    <property type="match status" value="1"/>
</dbReference>
<organism evidence="20 21">
    <name type="scientific">Drechslerella dactyloides</name>
    <name type="common">Nematode-trapping fungus</name>
    <name type="synonym">Arthrobotrys dactyloides</name>
    <dbReference type="NCBI Taxonomy" id="74499"/>
    <lineage>
        <taxon>Eukaryota</taxon>
        <taxon>Fungi</taxon>
        <taxon>Dikarya</taxon>
        <taxon>Ascomycota</taxon>
        <taxon>Pezizomycotina</taxon>
        <taxon>Orbiliomycetes</taxon>
        <taxon>Orbiliales</taxon>
        <taxon>Orbiliaceae</taxon>
        <taxon>Drechslerella</taxon>
    </lineage>
</organism>
<comment type="catalytic activity">
    <reaction evidence="15 16">
        <text>chorismate + L-glutamine = anthranilate + pyruvate + L-glutamate + H(+)</text>
        <dbReference type="Rhea" id="RHEA:21732"/>
        <dbReference type="ChEBI" id="CHEBI:15361"/>
        <dbReference type="ChEBI" id="CHEBI:15378"/>
        <dbReference type="ChEBI" id="CHEBI:16567"/>
        <dbReference type="ChEBI" id="CHEBI:29748"/>
        <dbReference type="ChEBI" id="CHEBI:29985"/>
        <dbReference type="ChEBI" id="CHEBI:58359"/>
        <dbReference type="EC" id="4.1.3.27"/>
    </reaction>
</comment>
<dbReference type="PANTHER" id="PTHR43418:SF4">
    <property type="entry name" value="MULTIFUNCTIONAL TRYPTOPHAN BIOSYNTHESIS PROTEIN"/>
    <property type="match status" value="1"/>
</dbReference>
<reference evidence="20" key="1">
    <citation type="submission" date="2023-01" db="EMBL/GenBank/DDBJ databases">
        <title>The chitinases involved in constricting ring structure development in the nematode-trapping fungus Drechslerella dactyloides.</title>
        <authorList>
            <person name="Wang R."/>
            <person name="Zhang L."/>
            <person name="Tang P."/>
            <person name="Li S."/>
            <person name="Liang L."/>
        </authorList>
    </citation>
    <scope>NUCLEOTIDE SEQUENCE</scope>
    <source>
        <strain evidence="20">YMF1.00031</strain>
    </source>
</reference>
<evidence type="ECO:0000259" key="17">
    <source>
        <dbReference type="Pfam" id="PF00117"/>
    </source>
</evidence>
<feature type="domain" description="Indole-3-glycerol phosphate synthase" evidence="18">
    <location>
        <begin position="254"/>
        <end position="517"/>
    </location>
</feature>
<dbReference type="FunFam" id="3.40.50.880:FF:000031">
    <property type="entry name" value="Multifunctional tryptophan biosynthesis protein"/>
    <property type="match status" value="1"/>
</dbReference>
<dbReference type="HAMAP" id="MF_00135">
    <property type="entry name" value="PRAI"/>
    <property type="match status" value="1"/>
</dbReference>
<name>A0AAD6IS58_DREDA</name>
<dbReference type="CDD" id="cd00405">
    <property type="entry name" value="PRAI"/>
    <property type="match status" value="1"/>
</dbReference>
<dbReference type="Pfam" id="PF00117">
    <property type="entry name" value="GATase"/>
    <property type="match status" value="1"/>
</dbReference>
<evidence type="ECO:0000256" key="5">
    <source>
        <dbReference type="ARBA" id="ARBA00004696"/>
    </source>
</evidence>
<dbReference type="InterPro" id="IPR013798">
    <property type="entry name" value="Indole-3-glycerol_P_synth_dom"/>
</dbReference>
<feature type="domain" description="Glutamine amidotransferase" evidence="17">
    <location>
        <begin position="26"/>
        <end position="209"/>
    </location>
</feature>
<keyword evidence="11 16" id="KW-0057">Aromatic amino acid biosynthesis</keyword>
<dbReference type="GO" id="GO:0004640">
    <property type="term" value="F:phosphoribosylanthranilate isomerase activity"/>
    <property type="evidence" value="ECO:0007669"/>
    <property type="project" value="UniProtKB-UniRule"/>
</dbReference>
<evidence type="ECO:0000256" key="11">
    <source>
        <dbReference type="ARBA" id="ARBA00023141"/>
    </source>
</evidence>
<dbReference type="EMBL" id="JAQGDS010000012">
    <property type="protein sequence ID" value="KAJ6256590.1"/>
    <property type="molecule type" value="Genomic_DNA"/>
</dbReference>
<dbReference type="PRINTS" id="PR00096">
    <property type="entry name" value="GATASE"/>
</dbReference>
<keyword evidence="8 16" id="KW-0210">Decarboxylase</keyword>
<comment type="pathway">
    <text evidence="5 16">Amino-acid biosynthesis; L-tryptophan biosynthesis; L-tryptophan from chorismate: step 4/5.</text>
</comment>
<dbReference type="GO" id="GO:0004425">
    <property type="term" value="F:indole-3-glycerol-phosphate synthase activity"/>
    <property type="evidence" value="ECO:0007669"/>
    <property type="project" value="UniProtKB-UniRule"/>
</dbReference>
<dbReference type="InterPro" id="IPR050472">
    <property type="entry name" value="Anth_synth/Amidotransfase"/>
</dbReference>
<keyword evidence="21" id="KW-1185">Reference proteome</keyword>
<evidence type="ECO:0000259" key="18">
    <source>
        <dbReference type="Pfam" id="PF00218"/>
    </source>
</evidence>
<comment type="catalytic activity">
    <reaction evidence="2 16">
        <text>1-(2-carboxyphenylamino)-1-deoxy-D-ribulose 5-phosphate + H(+) = (1S,2R)-1-C-(indol-3-yl)glycerol 3-phosphate + CO2 + H2O</text>
        <dbReference type="Rhea" id="RHEA:23476"/>
        <dbReference type="ChEBI" id="CHEBI:15377"/>
        <dbReference type="ChEBI" id="CHEBI:15378"/>
        <dbReference type="ChEBI" id="CHEBI:16526"/>
        <dbReference type="ChEBI" id="CHEBI:58613"/>
        <dbReference type="ChEBI" id="CHEBI:58866"/>
        <dbReference type="EC" id="4.1.1.48"/>
    </reaction>
</comment>
<dbReference type="InterPro" id="IPR029062">
    <property type="entry name" value="Class_I_gatase-like"/>
</dbReference>
<evidence type="ECO:0000256" key="16">
    <source>
        <dbReference type="PIRNR" id="PIRNR001382"/>
    </source>
</evidence>
<dbReference type="InterPro" id="IPR016302">
    <property type="entry name" value="Anthranilate_synth_II"/>
</dbReference>
<comment type="pathway">
    <text evidence="6 16">Amino-acid biosynthesis; L-tryptophan biosynthesis; L-tryptophan from chorismate: step 1/5.</text>
</comment>
<comment type="catalytic activity">
    <reaction evidence="1 16">
        <text>N-(5-phospho-beta-D-ribosyl)anthranilate = 1-(2-carboxyphenylamino)-1-deoxy-D-ribulose 5-phosphate</text>
        <dbReference type="Rhea" id="RHEA:21540"/>
        <dbReference type="ChEBI" id="CHEBI:18277"/>
        <dbReference type="ChEBI" id="CHEBI:58613"/>
        <dbReference type="EC" id="5.3.1.24"/>
    </reaction>
</comment>
<sequence>MSTFQATVLSHDDPQPKLPHATNLILIDNYDSFTYNVSQYLVLEGATVQVVRNDKITLDELVAKNPTQLVISPGPGHPLTDSGISTEAIKHFAGKIPILGVCMGQQCMYTTFGGTVASANEILHGKTSDIFHDEMGVYKNVEQAIPVTRYHSLAGTYETLPSCLEVTSWTGDRGVIMGVRHKEYIIEGVQYHPESILTLAGRKLFRNFLRWKGGKWTDNDAALTGDVGLSKAYENWRRSRTDGKTSQEAAPSILDTIYADRKRKVAAQKQIPGQRPEDLQYLLDLDLAPPLIDFAQRLRTSIYPLALLAEVKRASPSKGIIDISTNAAVQARKYALSGAAAISVLTEPEWFKGSLDDMRNARIAVHGMANRPAILRKEFIFDEYQILEARLAGADTVLLIVKMLSDELLGRLYKYSLSLGMEPLVEVSSAAEMVRALKIESKVIGVNNRDLHSFNVDLGTTSSLVSMVPKDTILIALSGISERKDVERYESDGAHAVLVGESLMRAGSDPRQFIEKLMTSAHPSSLETPSRTNFIVKICGTRTPEAARVAAEHGADLVGIILVQNSRRCVDMETAIKISDTLRGVPKGNAKASPRHDAVSNEETSTNDFFQHHLSHTLSHSKRTLLVGVFQNQPLHYILRLVKTIPLDIVQLHGREPLEWADLIPVPVIHAFKPGEPGLATRGYHVAPLLDAGSGGTGSSLPLPAVQGILGSGISPILAGGLSPDNVEAIVGQLRGIYGGLGGVDVSSGVETDGKQDLEKIKDFILRAREVVSPRSNYAQHEVLVHYADAGNEERDFKTS</sequence>
<comment type="pathway">
    <text evidence="4 16">Amino-acid biosynthesis; L-tryptophan biosynthesis; L-tryptophan from chorismate: step 3/5.</text>
</comment>
<evidence type="ECO:0000256" key="6">
    <source>
        <dbReference type="ARBA" id="ARBA00004873"/>
    </source>
</evidence>
<evidence type="ECO:0000313" key="20">
    <source>
        <dbReference type="EMBL" id="KAJ6256590.1"/>
    </source>
</evidence>
<gene>
    <name evidence="20" type="ORF">Dda_8455</name>
</gene>
<evidence type="ECO:0000256" key="1">
    <source>
        <dbReference type="ARBA" id="ARBA00001164"/>
    </source>
</evidence>
<dbReference type="PROSITE" id="PS00614">
    <property type="entry name" value="IGPS"/>
    <property type="match status" value="1"/>
</dbReference>
<dbReference type="InterPro" id="IPR011060">
    <property type="entry name" value="RibuloseP-bd_barrel"/>
</dbReference>
<comment type="function">
    <text evidence="3 16">Trifunctional enzyme bearing the Gln amidotransferase (GATase) domain of anthranilate synthase, indole-glycerolphosphate synthase, and phosphoribosylanthranilate isomerase activities.</text>
</comment>
<dbReference type="SUPFAM" id="SSF52317">
    <property type="entry name" value="Class I glutamine amidotransferase-like"/>
    <property type="match status" value="1"/>
</dbReference>
<dbReference type="PANTHER" id="PTHR43418">
    <property type="entry name" value="MULTIFUNCTIONAL TRYPTOPHAN BIOSYNTHESIS PROTEIN-RELATED"/>
    <property type="match status" value="1"/>
</dbReference>
<evidence type="ECO:0000256" key="15">
    <source>
        <dbReference type="ARBA" id="ARBA00047683"/>
    </source>
</evidence>
<proteinExistence type="inferred from homology"/>
<evidence type="ECO:0000256" key="4">
    <source>
        <dbReference type="ARBA" id="ARBA00004664"/>
    </source>
</evidence>
<evidence type="ECO:0000259" key="19">
    <source>
        <dbReference type="Pfam" id="PF00697"/>
    </source>
</evidence>
<evidence type="ECO:0000256" key="12">
    <source>
        <dbReference type="ARBA" id="ARBA00023235"/>
    </source>
</evidence>
<dbReference type="PRINTS" id="PR00097">
    <property type="entry name" value="ANTSNTHASEII"/>
</dbReference>
<dbReference type="Proteomes" id="UP001221413">
    <property type="component" value="Unassembled WGS sequence"/>
</dbReference>
<evidence type="ECO:0000256" key="13">
    <source>
        <dbReference type="ARBA" id="ARBA00023239"/>
    </source>
</evidence>
<keyword evidence="12 16" id="KW-0413">Isomerase</keyword>
<dbReference type="Gene3D" id="3.40.50.880">
    <property type="match status" value="1"/>
</dbReference>
<dbReference type="NCBIfam" id="TIGR00566">
    <property type="entry name" value="trpG_papA"/>
    <property type="match status" value="1"/>
</dbReference>
<keyword evidence="7 16" id="KW-0028">Amino-acid biosynthesis</keyword>
<dbReference type="CDD" id="cd00331">
    <property type="entry name" value="IGPS"/>
    <property type="match status" value="1"/>
</dbReference>
<evidence type="ECO:0000256" key="14">
    <source>
        <dbReference type="ARBA" id="ARBA00023268"/>
    </source>
</evidence>
<protein>
    <recommendedName>
        <fullName evidence="16">Multifunctional tryptophan biosynthesis protein</fullName>
    </recommendedName>
    <domain>
        <recommendedName>
            <fullName evidence="16">Anthranilate synthase component 2</fullName>
            <shortName evidence="16">AS</shortName>
            <ecNumber evidence="16">4.1.3.27</ecNumber>
        </recommendedName>
        <alternativeName>
            <fullName evidence="16">Anthranilate synthase, glutamine amidotransferase component</fullName>
        </alternativeName>
    </domain>
    <domain>
        <recommendedName>
            <fullName evidence="16">Indole-3-glycerol phosphate synthase</fullName>
            <shortName evidence="16">IGPS</shortName>
            <ecNumber evidence="16">4.1.1.48</ecNumber>
        </recommendedName>
    </domain>
    <domain>
        <recommendedName>
            <fullName evidence="16">N-(5'-phosphoribosyl)anthranilate isomerase</fullName>
            <shortName evidence="16">PRAI</shortName>
            <ecNumber evidence="16">5.3.1.24</ecNumber>
        </recommendedName>
    </domain>
</protein>
<evidence type="ECO:0000256" key="9">
    <source>
        <dbReference type="ARBA" id="ARBA00022822"/>
    </source>
</evidence>
<dbReference type="PROSITE" id="PS51273">
    <property type="entry name" value="GATASE_TYPE_1"/>
    <property type="match status" value="1"/>
</dbReference>
<dbReference type="Gene3D" id="3.20.20.70">
    <property type="entry name" value="Aldolase class I"/>
    <property type="match status" value="2"/>
</dbReference>
<dbReference type="GO" id="GO:0005829">
    <property type="term" value="C:cytosol"/>
    <property type="evidence" value="ECO:0007669"/>
    <property type="project" value="TreeGrafter"/>
</dbReference>
<feature type="domain" description="N-(5'phosphoribosyl) anthranilate isomerase (PRAI)" evidence="19">
    <location>
        <begin position="600"/>
        <end position="765"/>
    </location>
</feature>
<dbReference type="Pfam" id="PF00697">
    <property type="entry name" value="PRAI"/>
    <property type="match status" value="1"/>
</dbReference>
<dbReference type="SUPFAM" id="SSF51366">
    <property type="entry name" value="Ribulose-phoshate binding barrel"/>
    <property type="match status" value="2"/>
</dbReference>
<dbReference type="Pfam" id="PF00218">
    <property type="entry name" value="IGPS"/>
    <property type="match status" value="1"/>
</dbReference>
<evidence type="ECO:0000256" key="7">
    <source>
        <dbReference type="ARBA" id="ARBA00022605"/>
    </source>
</evidence>
<dbReference type="InterPro" id="IPR013785">
    <property type="entry name" value="Aldolase_TIM"/>
</dbReference>
<dbReference type="InterPro" id="IPR001240">
    <property type="entry name" value="PRAI_dom"/>
</dbReference>
<accession>A0AAD6IS58</accession>
<keyword evidence="10" id="KW-0315">Glutamine amidotransferase</keyword>
<dbReference type="InterPro" id="IPR001468">
    <property type="entry name" value="Indole-3-GlycerolPSynthase_CS"/>
</dbReference>
<dbReference type="InterPro" id="IPR006221">
    <property type="entry name" value="TrpG/PapA_dom"/>
</dbReference>
<keyword evidence="13 16" id="KW-0456">Lyase</keyword>
<dbReference type="EC" id="4.1.1.48" evidence="16"/>
<comment type="caution">
    <text evidence="20">The sequence shown here is derived from an EMBL/GenBank/DDBJ whole genome shotgun (WGS) entry which is preliminary data.</text>
</comment>
<evidence type="ECO:0000313" key="21">
    <source>
        <dbReference type="Proteomes" id="UP001221413"/>
    </source>
</evidence>
<keyword evidence="14" id="KW-0511">Multifunctional enzyme</keyword>
<keyword evidence="9 16" id="KW-0822">Tryptophan biosynthesis</keyword>
<dbReference type="AlphaFoldDB" id="A0AAD6IS58"/>